<keyword evidence="7" id="KW-0472">Membrane</keyword>
<evidence type="ECO:0000256" key="1">
    <source>
        <dbReference type="ARBA" id="ARBA00009865"/>
    </source>
</evidence>
<evidence type="ECO:0000256" key="5">
    <source>
        <dbReference type="PIRSR" id="PIRSR606710-2"/>
    </source>
</evidence>
<evidence type="ECO:0008006" key="10">
    <source>
        <dbReference type="Google" id="ProtNLM"/>
    </source>
</evidence>
<reference evidence="8 9" key="1">
    <citation type="journal article" date="2020" name="Microbiol. Resour. Announc.">
        <title>Draft Genome Sequence of a Cladosporium Species Isolated from the Mesophotic Ascidian Didemnum maculosum.</title>
        <authorList>
            <person name="Gioti A."/>
            <person name="Siaperas R."/>
            <person name="Nikolaivits E."/>
            <person name="Le Goff G."/>
            <person name="Ouazzani J."/>
            <person name="Kotoulas G."/>
            <person name="Topakas E."/>
        </authorList>
    </citation>
    <scope>NUCLEOTIDE SEQUENCE [LARGE SCALE GENOMIC DNA]</scope>
    <source>
        <strain evidence="8 9">TM138-S3</strain>
    </source>
</reference>
<evidence type="ECO:0000256" key="6">
    <source>
        <dbReference type="RuleBase" id="RU361187"/>
    </source>
</evidence>
<keyword evidence="4 6" id="KW-0326">Glycosidase</keyword>
<dbReference type="InterPro" id="IPR023296">
    <property type="entry name" value="Glyco_hydro_beta-prop_sf"/>
</dbReference>
<proteinExistence type="inferred from homology"/>
<accession>A0AB34KLV4</accession>
<dbReference type="GO" id="GO:0004553">
    <property type="term" value="F:hydrolase activity, hydrolyzing O-glycosyl compounds"/>
    <property type="evidence" value="ECO:0007669"/>
    <property type="project" value="InterPro"/>
</dbReference>
<feature type="site" description="Important for catalytic activity, responsible for pKa modulation of the active site Glu and correct orientation of both the proton donor and substrate" evidence="5">
    <location>
        <position position="175"/>
    </location>
</feature>
<organism evidence="8 9">
    <name type="scientific">Cladosporium halotolerans</name>
    <dbReference type="NCBI Taxonomy" id="1052096"/>
    <lineage>
        <taxon>Eukaryota</taxon>
        <taxon>Fungi</taxon>
        <taxon>Dikarya</taxon>
        <taxon>Ascomycota</taxon>
        <taxon>Pezizomycotina</taxon>
        <taxon>Dothideomycetes</taxon>
        <taxon>Dothideomycetidae</taxon>
        <taxon>Cladosporiales</taxon>
        <taxon>Cladosporiaceae</taxon>
        <taxon>Cladosporium</taxon>
    </lineage>
</organism>
<dbReference type="PANTHER" id="PTHR43817">
    <property type="entry name" value="GLYCOSYL HYDROLASE"/>
    <property type="match status" value="1"/>
</dbReference>
<keyword evidence="3 6" id="KW-0378">Hydrolase</keyword>
<comment type="caution">
    <text evidence="8">The sequence shown here is derived from an EMBL/GenBank/DDBJ whole genome shotgun (WGS) entry which is preliminary data.</text>
</comment>
<evidence type="ECO:0000313" key="8">
    <source>
        <dbReference type="EMBL" id="KAL1584238.1"/>
    </source>
</evidence>
<dbReference type="EMBL" id="JAAQHG020000027">
    <property type="protein sequence ID" value="KAL1584238.1"/>
    <property type="molecule type" value="Genomic_DNA"/>
</dbReference>
<dbReference type="PANTHER" id="PTHR43817:SF1">
    <property type="entry name" value="HYDROLASE, FAMILY 43, PUTATIVE (AFU_ORTHOLOGUE AFUA_3G01660)-RELATED"/>
    <property type="match status" value="1"/>
</dbReference>
<sequence>MPLYTLHRAVEIIGTLIFLLALLTASIVEFVLRPKPTNMSHYNNTCLGITSQVTPDPFITYARGKFYFMFTAGNRVPLWEADSITDFWEEGRFKKGPVWTPPPDTNHSAHLWAPELHALRGRWYVYVAAASHHEGNRSHRMYVLGGPPDSQDPHAGPWEFLGPIRNMNQRQWAIDGTVLTIDGTLYFAYSGWPLDRPWDDYDERTQQLFIMRLQDPVTAASPPVMISHPHEPWERSGDAGINEGPQWLASQDGGRTWRGIVYSCAGSWTKDYKMNTLQFLGGDPLQPSSWKKSPRPLLQNAGHDKGPFGPGHGNFVHIGDETMAVFHATDMPNDGHGNRKCRMQRVIFNEDGPFMNYTVGPYTRDLSKFSDGHNVGKHESKGSKLRGLLHSVASKLE</sequence>
<evidence type="ECO:0000256" key="7">
    <source>
        <dbReference type="SAM" id="Phobius"/>
    </source>
</evidence>
<dbReference type="InterPro" id="IPR006710">
    <property type="entry name" value="Glyco_hydro_43"/>
</dbReference>
<dbReference type="Gene3D" id="2.115.10.20">
    <property type="entry name" value="Glycosyl hydrolase domain, family 43"/>
    <property type="match status" value="1"/>
</dbReference>
<name>A0AB34KLV4_9PEZI</name>
<dbReference type="Proteomes" id="UP000803884">
    <property type="component" value="Unassembled WGS sequence"/>
</dbReference>
<feature type="transmembrane region" description="Helical" evidence="7">
    <location>
        <begin position="12"/>
        <end position="32"/>
    </location>
</feature>
<comment type="similarity">
    <text evidence="1 6">Belongs to the glycosyl hydrolase 43 family.</text>
</comment>
<keyword evidence="7" id="KW-1133">Transmembrane helix</keyword>
<keyword evidence="2" id="KW-0732">Signal</keyword>
<dbReference type="GO" id="GO:0005975">
    <property type="term" value="P:carbohydrate metabolic process"/>
    <property type="evidence" value="ECO:0007669"/>
    <property type="project" value="InterPro"/>
</dbReference>
<protein>
    <recommendedName>
        <fullName evidence="10">Glycoside hydrolase family 43 protein</fullName>
    </recommendedName>
</protein>
<dbReference type="SUPFAM" id="SSF75005">
    <property type="entry name" value="Arabinanase/levansucrase/invertase"/>
    <property type="match status" value="1"/>
</dbReference>
<keyword evidence="9" id="KW-1185">Reference proteome</keyword>
<gene>
    <name evidence="8" type="ORF">WHR41_06764</name>
</gene>
<dbReference type="RefSeq" id="XP_069227344.1">
    <property type="nucleotide sequence ID" value="XM_069375369.1"/>
</dbReference>
<dbReference type="GeneID" id="96008207"/>
<evidence type="ECO:0000256" key="4">
    <source>
        <dbReference type="ARBA" id="ARBA00023295"/>
    </source>
</evidence>
<evidence type="ECO:0000313" key="9">
    <source>
        <dbReference type="Proteomes" id="UP000803884"/>
    </source>
</evidence>
<dbReference type="Pfam" id="PF04616">
    <property type="entry name" value="Glyco_hydro_43"/>
    <property type="match status" value="1"/>
</dbReference>
<dbReference type="CDD" id="cd18820">
    <property type="entry name" value="GH43_LbAraf43-like"/>
    <property type="match status" value="1"/>
</dbReference>
<evidence type="ECO:0000256" key="3">
    <source>
        <dbReference type="ARBA" id="ARBA00022801"/>
    </source>
</evidence>
<keyword evidence="7" id="KW-0812">Transmembrane</keyword>
<evidence type="ECO:0000256" key="2">
    <source>
        <dbReference type="ARBA" id="ARBA00022729"/>
    </source>
</evidence>
<dbReference type="AlphaFoldDB" id="A0AB34KLV4"/>